<dbReference type="Pfam" id="PF00005">
    <property type="entry name" value="ABC_tran"/>
    <property type="match status" value="1"/>
</dbReference>
<dbReference type="PANTHER" id="PTHR43335">
    <property type="entry name" value="ABC TRANSPORTER, ATP-BINDING PROTEIN"/>
    <property type="match status" value="1"/>
</dbReference>
<accession>A0A540V9U8</accession>
<dbReference type="SMART" id="SM00382">
    <property type="entry name" value="AAA"/>
    <property type="match status" value="1"/>
</dbReference>
<dbReference type="InParanoid" id="A0A540V9U8"/>
<comment type="similarity">
    <text evidence="1">Belongs to the ABC transporter superfamily.</text>
</comment>
<dbReference type="InterPro" id="IPR003439">
    <property type="entry name" value="ABC_transporter-like_ATP-bd"/>
</dbReference>
<evidence type="ECO:0000259" key="5">
    <source>
        <dbReference type="PROSITE" id="PS50893"/>
    </source>
</evidence>
<keyword evidence="4 6" id="KW-0067">ATP-binding</keyword>
<dbReference type="RefSeq" id="WP_141612122.1">
    <property type="nucleotide sequence ID" value="NZ_VIGC02000038.1"/>
</dbReference>
<name>A0A540V9U8_9CHLR</name>
<dbReference type="PROSITE" id="PS50893">
    <property type="entry name" value="ABC_TRANSPORTER_2"/>
    <property type="match status" value="1"/>
</dbReference>
<proteinExistence type="inferred from homology"/>
<dbReference type="GO" id="GO:0016887">
    <property type="term" value="F:ATP hydrolysis activity"/>
    <property type="evidence" value="ECO:0007669"/>
    <property type="project" value="InterPro"/>
</dbReference>
<dbReference type="Gene3D" id="3.40.50.300">
    <property type="entry name" value="P-loop containing nucleotide triphosphate hydrolases"/>
    <property type="match status" value="1"/>
</dbReference>
<evidence type="ECO:0000313" key="7">
    <source>
        <dbReference type="Proteomes" id="UP000317371"/>
    </source>
</evidence>
<dbReference type="GO" id="GO:0005524">
    <property type="term" value="F:ATP binding"/>
    <property type="evidence" value="ECO:0007669"/>
    <property type="project" value="UniProtKB-KW"/>
</dbReference>
<evidence type="ECO:0000313" key="6">
    <source>
        <dbReference type="EMBL" id="TQE93514.1"/>
    </source>
</evidence>
<comment type="caution">
    <text evidence="6">The sequence shown here is derived from an EMBL/GenBank/DDBJ whole genome shotgun (WGS) entry which is preliminary data.</text>
</comment>
<protein>
    <submittedName>
        <fullName evidence="6">ABC transporter ATP-binding protein</fullName>
    </submittedName>
</protein>
<keyword evidence="7" id="KW-1185">Reference proteome</keyword>
<dbReference type="InterPro" id="IPR003593">
    <property type="entry name" value="AAA+_ATPase"/>
</dbReference>
<evidence type="ECO:0000256" key="1">
    <source>
        <dbReference type="ARBA" id="ARBA00005417"/>
    </source>
</evidence>
<gene>
    <name evidence="6" type="ORF">FKZ61_20970</name>
</gene>
<evidence type="ECO:0000256" key="3">
    <source>
        <dbReference type="ARBA" id="ARBA00022741"/>
    </source>
</evidence>
<feature type="domain" description="ABC transporter" evidence="5">
    <location>
        <begin position="19"/>
        <end position="247"/>
    </location>
</feature>
<dbReference type="AlphaFoldDB" id="A0A540V9U8"/>
<keyword evidence="2" id="KW-0813">Transport</keyword>
<dbReference type="Proteomes" id="UP000317371">
    <property type="component" value="Unassembled WGS sequence"/>
</dbReference>
<evidence type="ECO:0000256" key="2">
    <source>
        <dbReference type="ARBA" id="ARBA00022448"/>
    </source>
</evidence>
<dbReference type="SUPFAM" id="SSF52540">
    <property type="entry name" value="P-loop containing nucleoside triphosphate hydrolases"/>
    <property type="match status" value="1"/>
</dbReference>
<organism evidence="6 7">
    <name type="scientific">Litorilinea aerophila</name>
    <dbReference type="NCBI Taxonomy" id="1204385"/>
    <lineage>
        <taxon>Bacteria</taxon>
        <taxon>Bacillati</taxon>
        <taxon>Chloroflexota</taxon>
        <taxon>Caldilineae</taxon>
        <taxon>Caldilineales</taxon>
        <taxon>Caldilineaceae</taxon>
        <taxon>Litorilinea</taxon>
    </lineage>
</organism>
<reference evidence="6 7" key="1">
    <citation type="submission" date="2019-06" db="EMBL/GenBank/DDBJ databases">
        <title>Genome sequence of Litorilinea aerophila BAA-2444.</title>
        <authorList>
            <person name="Maclea K.S."/>
            <person name="Maurais E.G."/>
            <person name="Iannazzi L.C."/>
        </authorList>
    </citation>
    <scope>NUCLEOTIDE SEQUENCE [LARGE SCALE GENOMIC DNA]</scope>
    <source>
        <strain evidence="6 7">ATCC BAA-2444</strain>
    </source>
</reference>
<dbReference type="CDD" id="cd03230">
    <property type="entry name" value="ABC_DR_subfamily_A"/>
    <property type="match status" value="1"/>
</dbReference>
<keyword evidence="3" id="KW-0547">Nucleotide-binding</keyword>
<sequence length="250" mass="27482">MRGTMAAPTSSGRDAAPLIQVRNLHKRFGRKAVLRGVDLSVAEGEVMALLGANGAGKTTLMRIVSGLAKPEQGEVILGGVSLRQAGHELRRYIGLVTHAPLLYEHLSGEENLTFFARMYDLLQPAERIEAVLRAVDLWPRRRDPVRTYSRGMVQRLAIGRAILHDPPVLLLDEPDTGLDQESAQMLHSLIRRLGATNRAILLSTHNLDRAVEWADSVSLLAGGKIVLQESTAALDGARLRQLYRRAHQVS</sequence>
<evidence type="ECO:0000256" key="4">
    <source>
        <dbReference type="ARBA" id="ARBA00022840"/>
    </source>
</evidence>
<dbReference type="OrthoDB" id="9804819at2"/>
<dbReference type="EMBL" id="VIGC01000038">
    <property type="protein sequence ID" value="TQE93514.1"/>
    <property type="molecule type" value="Genomic_DNA"/>
</dbReference>
<dbReference type="InterPro" id="IPR027417">
    <property type="entry name" value="P-loop_NTPase"/>
</dbReference>